<sequence>MASINGESAQWILLSHKLS</sequence>
<evidence type="ECO:0000313" key="2">
    <source>
        <dbReference type="Proteomes" id="UP000634136"/>
    </source>
</evidence>
<accession>A0A834TWZ7</accession>
<gene>
    <name evidence="1" type="ORF">G2W53_019450</name>
</gene>
<dbReference type="AlphaFoldDB" id="A0A834TWZ7"/>
<comment type="caution">
    <text evidence="1">The sequence shown here is derived from an EMBL/GenBank/DDBJ whole genome shotgun (WGS) entry which is preliminary data.</text>
</comment>
<evidence type="ECO:0000313" key="1">
    <source>
        <dbReference type="EMBL" id="KAF7828286.1"/>
    </source>
</evidence>
<keyword evidence="2" id="KW-1185">Reference proteome</keyword>
<dbReference type="EMBL" id="JAAIUW010000006">
    <property type="protein sequence ID" value="KAF7828286.1"/>
    <property type="molecule type" value="Genomic_DNA"/>
</dbReference>
<reference evidence="1" key="1">
    <citation type="submission" date="2020-09" db="EMBL/GenBank/DDBJ databases">
        <title>Genome-Enabled Discovery of Anthraquinone Biosynthesis in Senna tora.</title>
        <authorList>
            <person name="Kang S.-H."/>
            <person name="Pandey R.P."/>
            <person name="Lee C.-M."/>
            <person name="Sim J.-S."/>
            <person name="Jeong J.-T."/>
            <person name="Choi B.-S."/>
            <person name="Jung M."/>
            <person name="Ginzburg D."/>
            <person name="Zhao K."/>
            <person name="Won S.Y."/>
            <person name="Oh T.-J."/>
            <person name="Yu Y."/>
            <person name="Kim N.-H."/>
            <person name="Lee O.R."/>
            <person name="Lee T.-H."/>
            <person name="Bashyal P."/>
            <person name="Kim T.-S."/>
            <person name="Lee W.-H."/>
            <person name="Kawkins C."/>
            <person name="Kim C.-K."/>
            <person name="Kim J.S."/>
            <person name="Ahn B.O."/>
            <person name="Rhee S.Y."/>
            <person name="Sohng J.K."/>
        </authorList>
    </citation>
    <scope>NUCLEOTIDE SEQUENCE</scope>
    <source>
        <tissue evidence="1">Leaf</tissue>
    </source>
</reference>
<protein>
    <submittedName>
        <fullName evidence="1">Uncharacterized protein</fullName>
    </submittedName>
</protein>
<organism evidence="1 2">
    <name type="scientific">Senna tora</name>
    <dbReference type="NCBI Taxonomy" id="362788"/>
    <lineage>
        <taxon>Eukaryota</taxon>
        <taxon>Viridiplantae</taxon>
        <taxon>Streptophyta</taxon>
        <taxon>Embryophyta</taxon>
        <taxon>Tracheophyta</taxon>
        <taxon>Spermatophyta</taxon>
        <taxon>Magnoliopsida</taxon>
        <taxon>eudicotyledons</taxon>
        <taxon>Gunneridae</taxon>
        <taxon>Pentapetalae</taxon>
        <taxon>rosids</taxon>
        <taxon>fabids</taxon>
        <taxon>Fabales</taxon>
        <taxon>Fabaceae</taxon>
        <taxon>Caesalpinioideae</taxon>
        <taxon>Cassia clade</taxon>
        <taxon>Senna</taxon>
    </lineage>
</organism>
<proteinExistence type="predicted"/>
<name>A0A834TWZ7_9FABA</name>
<dbReference type="Proteomes" id="UP000634136">
    <property type="component" value="Unassembled WGS sequence"/>
</dbReference>